<comment type="caution">
    <text evidence="7">The sequence shown here is derived from an EMBL/GenBank/DDBJ whole genome shotgun (WGS) entry which is preliminary data.</text>
</comment>
<feature type="domain" description="Pyridine nucleotide-disulphide oxidoreductase dimerisation" evidence="5">
    <location>
        <begin position="332"/>
        <end position="429"/>
    </location>
</feature>
<dbReference type="Proteomes" id="UP000091929">
    <property type="component" value="Unassembled WGS sequence"/>
</dbReference>
<keyword evidence="4" id="KW-0274">FAD</keyword>
<dbReference type="PANTHER" id="PTHR43429">
    <property type="entry name" value="PYRIDINE NUCLEOTIDE-DISULFIDE OXIDOREDUCTASE DOMAIN-CONTAINING"/>
    <property type="match status" value="1"/>
</dbReference>
<evidence type="ECO:0000256" key="2">
    <source>
        <dbReference type="ARBA" id="ARBA00009130"/>
    </source>
</evidence>
<dbReference type="GO" id="GO:0050451">
    <property type="term" value="F:CoA-disulfide reductase (NADPH) activity"/>
    <property type="evidence" value="ECO:0007669"/>
    <property type="project" value="UniProtKB-EC"/>
</dbReference>
<protein>
    <submittedName>
        <fullName evidence="7">Coenzyme A disulfide reductase</fullName>
        <ecNumber evidence="7">1.8.1.14</ecNumber>
    </submittedName>
</protein>
<dbReference type="EMBL" id="LNJC01000005">
    <property type="protein sequence ID" value="KYC50997.1"/>
    <property type="molecule type" value="Genomic_DNA"/>
</dbReference>
<sequence>MKKKLVIIGAGPAGLPVASQVRKETKDIEITVLSDRNYFSYSPCGIPFVVSGMIKSFDNLIMRTPKHYEDMAISIKTNTRVTGIDTEKQVVITNKDNYPYDILVIATGVKPFVPNIPGIDLEGIYFMYSLEEAIEVERALKNSNTITIVGGGAIGLEMAYAFKKRNKDVIVIERSPHIMGSILDPDMSLIVEEYLISMGITFLKDTQVIEFEGEKGKVTTVITNEGKIKTDMVLVSVGVRPNVEMVVESGIERGVTGGLITDSCLRVRKNGIFLPNVFACGNCIEVIDGVTFRPTLSALGSTAVRQALTVAENILGTNTVYTPIVSPGVSIIGELEIGAVGVNSKRAIQNGIFPRESMAKGLTRARYFPKGEIITVKILVDKNFRLIGSQIISKEGVKGRIDSMSFMISRGVTAHQLSLIETSYVPPISSVIDPLTIAARKLIGITRDKFTLPDSMDNTT</sequence>
<accession>A0A150IM65</accession>
<evidence type="ECO:0000313" key="10">
    <source>
        <dbReference type="Proteomes" id="UP000091929"/>
    </source>
</evidence>
<evidence type="ECO:0000313" key="8">
    <source>
        <dbReference type="EMBL" id="KYC48328.1"/>
    </source>
</evidence>
<dbReference type="PRINTS" id="PR00411">
    <property type="entry name" value="PNDRDTASEI"/>
</dbReference>
<dbReference type="Gene3D" id="3.50.50.60">
    <property type="entry name" value="FAD/NAD(P)-binding domain"/>
    <property type="match status" value="2"/>
</dbReference>
<dbReference type="PRINTS" id="PR00368">
    <property type="entry name" value="FADPNR"/>
</dbReference>
<dbReference type="InterPro" id="IPR023753">
    <property type="entry name" value="FAD/NAD-binding_dom"/>
</dbReference>
<dbReference type="Proteomes" id="UP000092403">
    <property type="component" value="Unassembled WGS sequence"/>
</dbReference>
<dbReference type="InterPro" id="IPR004099">
    <property type="entry name" value="Pyr_nucl-diS_OxRdtase_dimer"/>
</dbReference>
<dbReference type="EMBL" id="LNGF01000007">
    <property type="protein sequence ID" value="KYC48328.1"/>
    <property type="molecule type" value="Genomic_DNA"/>
</dbReference>
<dbReference type="InterPro" id="IPR016156">
    <property type="entry name" value="FAD/NAD-linked_Rdtase_dimer_sf"/>
</dbReference>
<evidence type="ECO:0000313" key="7">
    <source>
        <dbReference type="EMBL" id="KYC46090.1"/>
    </source>
</evidence>
<reference evidence="10 11" key="1">
    <citation type="journal article" date="2016" name="ISME J.">
        <title>Chasing the elusive Euryarchaeota class WSA2: genomes reveal a uniquely fastidious methyl-reducing methanogen.</title>
        <authorList>
            <person name="Nobu M.K."/>
            <person name="Narihiro T."/>
            <person name="Kuroda K."/>
            <person name="Mei R."/>
            <person name="Liu W.T."/>
        </authorList>
    </citation>
    <scope>NUCLEOTIDE SEQUENCE [LARGE SCALE GENOMIC DNA]</scope>
    <source>
        <strain evidence="7">B03fssc0709_Meth_Bin005</strain>
        <strain evidence="8">B15fssc0709_Meth_Bin003</strain>
        <strain evidence="9">BMIXfssc0709_Meth_Bin006</strain>
    </source>
</reference>
<name>A0A150IM65_9EURY</name>
<evidence type="ECO:0000259" key="5">
    <source>
        <dbReference type="Pfam" id="PF02852"/>
    </source>
</evidence>
<dbReference type="Gene3D" id="3.30.390.30">
    <property type="match status" value="1"/>
</dbReference>
<dbReference type="PANTHER" id="PTHR43429:SF3">
    <property type="entry name" value="NITRITE REDUCTASE [NAD(P)H]"/>
    <property type="match status" value="1"/>
</dbReference>
<dbReference type="InterPro" id="IPR036188">
    <property type="entry name" value="FAD/NAD-bd_sf"/>
</dbReference>
<evidence type="ECO:0000313" key="11">
    <source>
        <dbReference type="Proteomes" id="UP000092401"/>
    </source>
</evidence>
<accession>A0A150J1A9</accession>
<evidence type="ECO:0000256" key="3">
    <source>
        <dbReference type="ARBA" id="ARBA00022630"/>
    </source>
</evidence>
<dbReference type="Pfam" id="PF07992">
    <property type="entry name" value="Pyr_redox_2"/>
    <property type="match status" value="1"/>
</dbReference>
<accession>A0A150ITX7</accession>
<keyword evidence="3" id="KW-0285">Flavoprotein</keyword>
<dbReference type="SUPFAM" id="SSF51905">
    <property type="entry name" value="FAD/NAD(P)-binding domain"/>
    <property type="match status" value="2"/>
</dbReference>
<evidence type="ECO:0000259" key="6">
    <source>
        <dbReference type="Pfam" id="PF07992"/>
    </source>
</evidence>
<evidence type="ECO:0000256" key="1">
    <source>
        <dbReference type="ARBA" id="ARBA00001974"/>
    </source>
</evidence>
<dbReference type="SUPFAM" id="SSF55424">
    <property type="entry name" value="FAD/NAD-linked reductases, dimerisation (C-terminal) domain"/>
    <property type="match status" value="1"/>
</dbReference>
<evidence type="ECO:0000313" key="9">
    <source>
        <dbReference type="EMBL" id="KYC50997.1"/>
    </source>
</evidence>
<dbReference type="EMBL" id="LNGE01000005">
    <property type="protein sequence ID" value="KYC46090.1"/>
    <property type="molecule type" value="Genomic_DNA"/>
</dbReference>
<dbReference type="EC" id="1.8.1.14" evidence="7"/>
<dbReference type="Proteomes" id="UP000092401">
    <property type="component" value="Unassembled WGS sequence"/>
</dbReference>
<evidence type="ECO:0000256" key="4">
    <source>
        <dbReference type="ARBA" id="ARBA00022827"/>
    </source>
</evidence>
<dbReference type="InterPro" id="IPR050260">
    <property type="entry name" value="FAD-bd_OxRdtase"/>
</dbReference>
<keyword evidence="7" id="KW-0560">Oxidoreductase</keyword>
<feature type="domain" description="FAD/NAD(P)-binding" evidence="6">
    <location>
        <begin position="4"/>
        <end position="291"/>
    </location>
</feature>
<gene>
    <name evidence="7" type="ORF">APG10_00301</name>
    <name evidence="8" type="ORF">APG11_00451</name>
    <name evidence="9" type="ORF">APG12_00420</name>
</gene>
<proteinExistence type="inferred from homology"/>
<comment type="cofactor">
    <cofactor evidence="1">
        <name>FAD</name>
        <dbReference type="ChEBI" id="CHEBI:57692"/>
    </cofactor>
</comment>
<organism evidence="7 11">
    <name type="scientific">Candidatus Methanofastidiosum methylothiophilum</name>
    <dbReference type="NCBI Taxonomy" id="1705564"/>
    <lineage>
        <taxon>Archaea</taxon>
        <taxon>Methanobacteriati</taxon>
        <taxon>Methanobacteriota</taxon>
        <taxon>Stenosarchaea group</taxon>
        <taxon>Candidatus Methanofastidiosia</taxon>
        <taxon>Candidatus Methanofastidiosales</taxon>
        <taxon>Candidatus Methanofastidiosaceae</taxon>
        <taxon>Candidatus Methanofastidiosum</taxon>
    </lineage>
</organism>
<comment type="similarity">
    <text evidence="2">Belongs to the class-III pyridine nucleotide-disulfide oxidoreductase family.</text>
</comment>
<dbReference type="Pfam" id="PF02852">
    <property type="entry name" value="Pyr_redox_dim"/>
    <property type="match status" value="1"/>
</dbReference>
<dbReference type="AlphaFoldDB" id="A0A150IM65"/>